<dbReference type="InterPro" id="IPR022551">
    <property type="entry name" value="BrxC"/>
</dbReference>
<evidence type="ECO:0000313" key="2">
    <source>
        <dbReference type="Proteomes" id="UP000266177"/>
    </source>
</evidence>
<proteinExistence type="predicted"/>
<reference evidence="1 2" key="1">
    <citation type="submission" date="2018-09" db="EMBL/GenBank/DDBJ databases">
        <title>Paenibacillus SK2017-BO5.</title>
        <authorList>
            <person name="Piskunova J.V."/>
            <person name="Dubiley S.A."/>
            <person name="Severinov K.V."/>
        </authorList>
    </citation>
    <scope>NUCLEOTIDE SEQUENCE [LARGE SCALE GENOMIC DNA]</scope>
    <source>
        <strain evidence="1 2">BO5</strain>
    </source>
</reference>
<dbReference type="NCBIfam" id="TIGR04019">
    <property type="entry name" value="B_thiol_YtxJ"/>
    <property type="match status" value="1"/>
</dbReference>
<protein>
    <submittedName>
        <fullName evidence="1">Bacillithiol system redox-active protein YtxJ</fullName>
    </submittedName>
</protein>
<organism evidence="1 2">
    <name type="scientific">Paenibacillus thiaminolyticus</name>
    <name type="common">Bacillus thiaminolyticus</name>
    <dbReference type="NCBI Taxonomy" id="49283"/>
    <lineage>
        <taxon>Bacteria</taxon>
        <taxon>Bacillati</taxon>
        <taxon>Bacillota</taxon>
        <taxon>Bacilli</taxon>
        <taxon>Bacillales</taxon>
        <taxon>Paenibacillaceae</taxon>
        <taxon>Paenibacillus</taxon>
    </lineage>
</organism>
<dbReference type="OrthoDB" id="677051at2"/>
<comment type="caution">
    <text evidence="1">The sequence shown here is derived from an EMBL/GenBank/DDBJ whole genome shotgun (WGS) entry which is preliminary data.</text>
</comment>
<dbReference type="Gene3D" id="3.40.30.10">
    <property type="entry name" value="Glutaredoxin"/>
    <property type="match status" value="1"/>
</dbReference>
<gene>
    <name evidence="1" type="primary">ytxJ</name>
    <name evidence="1" type="ORF">DQX05_03785</name>
</gene>
<sequence>MRSIDTEEALQEWIDSTQEQTAVLFKHSTRCPISARANGEMAKVAEEFEPRGIAMGQILVVEHRDVSLACTDKLGIQHESPQVIVMKEGQVVWHDSHHAITFDNVSSELTSSSR</sequence>
<dbReference type="Pfam" id="PF11009">
    <property type="entry name" value="BrxC"/>
    <property type="match status" value="1"/>
</dbReference>
<dbReference type="Proteomes" id="UP000266177">
    <property type="component" value="Unassembled WGS sequence"/>
</dbReference>
<dbReference type="EMBL" id="QYZD01000002">
    <property type="protein sequence ID" value="RJG26027.1"/>
    <property type="molecule type" value="Genomic_DNA"/>
</dbReference>
<dbReference type="AlphaFoldDB" id="A0A3A3GMB6"/>
<evidence type="ECO:0000313" key="1">
    <source>
        <dbReference type="EMBL" id="RJG26027.1"/>
    </source>
</evidence>
<dbReference type="InterPro" id="IPR036249">
    <property type="entry name" value="Thioredoxin-like_sf"/>
</dbReference>
<name>A0A3A3GMB6_PANTH</name>
<dbReference type="SUPFAM" id="SSF52833">
    <property type="entry name" value="Thioredoxin-like"/>
    <property type="match status" value="1"/>
</dbReference>
<accession>A0A3A3GMB6</accession>
<dbReference type="RefSeq" id="WP_119791010.1">
    <property type="nucleotide sequence ID" value="NZ_QYZD01000002.1"/>
</dbReference>